<protein>
    <submittedName>
        <fullName evidence="1">Uncharacterized protein</fullName>
    </submittedName>
</protein>
<keyword evidence="2" id="KW-1185">Reference proteome</keyword>
<name>A0A840FPD5_9SPHN</name>
<evidence type="ECO:0000313" key="2">
    <source>
        <dbReference type="Proteomes" id="UP000529795"/>
    </source>
</evidence>
<organism evidence="1 2">
    <name type="scientific">Sphingomonas jinjuensis</name>
    <dbReference type="NCBI Taxonomy" id="535907"/>
    <lineage>
        <taxon>Bacteria</taxon>
        <taxon>Pseudomonadati</taxon>
        <taxon>Pseudomonadota</taxon>
        <taxon>Alphaproteobacteria</taxon>
        <taxon>Sphingomonadales</taxon>
        <taxon>Sphingomonadaceae</taxon>
        <taxon>Sphingomonas</taxon>
    </lineage>
</organism>
<dbReference type="AlphaFoldDB" id="A0A840FPD5"/>
<dbReference type="EMBL" id="JACIEV010000024">
    <property type="protein sequence ID" value="MBB4155748.1"/>
    <property type="molecule type" value="Genomic_DNA"/>
</dbReference>
<dbReference type="Proteomes" id="UP000529795">
    <property type="component" value="Unassembled WGS sequence"/>
</dbReference>
<evidence type="ECO:0000313" key="1">
    <source>
        <dbReference type="EMBL" id="MBB4155748.1"/>
    </source>
</evidence>
<accession>A0A840FPD5</accession>
<comment type="caution">
    <text evidence="1">The sequence shown here is derived from an EMBL/GenBank/DDBJ whole genome shotgun (WGS) entry which is preliminary data.</text>
</comment>
<sequence length="116" mass="12030">MDETNDGDINALLAMSEADLYARLAPADVAYDLQGRVAAGREALAQLLSSGKGAICGYYSQNKAVVRDASDLVKVLTEGLKIAVNVAGLSIPLAPAAVLLFKIGIEKVCTPAPAQE</sequence>
<gene>
    <name evidence="1" type="ORF">GGQ80_003673</name>
</gene>
<reference evidence="1 2" key="1">
    <citation type="submission" date="2020-08" db="EMBL/GenBank/DDBJ databases">
        <title>Genomic Encyclopedia of Type Strains, Phase IV (KMG-IV): sequencing the most valuable type-strain genomes for metagenomic binning, comparative biology and taxonomic classification.</title>
        <authorList>
            <person name="Goeker M."/>
        </authorList>
    </citation>
    <scope>NUCLEOTIDE SEQUENCE [LARGE SCALE GENOMIC DNA]</scope>
    <source>
        <strain evidence="1 2">YC6723</strain>
    </source>
</reference>
<proteinExistence type="predicted"/>
<dbReference type="RefSeq" id="WP_183987506.1">
    <property type="nucleotide sequence ID" value="NZ_JACIEV010000024.1"/>
</dbReference>